<reference evidence="16" key="1">
    <citation type="submission" date="2023-01" db="EMBL/GenBank/DDBJ databases">
        <title>Genome assembly of the deep-sea coral Lophelia pertusa.</title>
        <authorList>
            <person name="Herrera S."/>
            <person name="Cordes E."/>
        </authorList>
    </citation>
    <scope>NUCLEOTIDE SEQUENCE</scope>
    <source>
        <strain evidence="16">USNM1676648</strain>
        <tissue evidence="16">Polyp</tissue>
    </source>
</reference>
<feature type="domain" description="C2H2-type" evidence="14">
    <location>
        <begin position="561"/>
        <end position="589"/>
    </location>
</feature>
<organism evidence="16 17">
    <name type="scientific">Desmophyllum pertusum</name>
    <dbReference type="NCBI Taxonomy" id="174260"/>
    <lineage>
        <taxon>Eukaryota</taxon>
        <taxon>Metazoa</taxon>
        <taxon>Cnidaria</taxon>
        <taxon>Anthozoa</taxon>
        <taxon>Hexacorallia</taxon>
        <taxon>Scleractinia</taxon>
        <taxon>Caryophylliina</taxon>
        <taxon>Caryophylliidae</taxon>
        <taxon>Desmophyllum</taxon>
    </lineage>
</organism>
<feature type="domain" description="C2H2-type" evidence="14">
    <location>
        <begin position="813"/>
        <end position="840"/>
    </location>
</feature>
<feature type="domain" description="C2H2-type" evidence="14">
    <location>
        <begin position="505"/>
        <end position="532"/>
    </location>
</feature>
<evidence type="ECO:0000256" key="1">
    <source>
        <dbReference type="ARBA" id="ARBA00004123"/>
    </source>
</evidence>
<keyword evidence="2 16" id="KW-0489">Methyltransferase</keyword>
<dbReference type="GO" id="GO:0010468">
    <property type="term" value="P:regulation of gene expression"/>
    <property type="evidence" value="ECO:0007669"/>
    <property type="project" value="TreeGrafter"/>
</dbReference>
<keyword evidence="9" id="KW-0805">Transcription regulation</keyword>
<gene>
    <name evidence="16" type="primary">PRDM9_2</name>
    <name evidence="16" type="ORF">OS493_003515</name>
</gene>
<evidence type="ECO:0000313" key="17">
    <source>
        <dbReference type="Proteomes" id="UP001163046"/>
    </source>
</evidence>
<keyword evidence="5" id="KW-0479">Metal-binding</keyword>
<dbReference type="InterPro" id="IPR001214">
    <property type="entry name" value="SET_dom"/>
</dbReference>
<feature type="domain" description="C2H2-type" evidence="14">
    <location>
        <begin position="873"/>
        <end position="900"/>
    </location>
</feature>
<keyword evidence="17" id="KW-1185">Reference proteome</keyword>
<dbReference type="EMBL" id="MU825397">
    <property type="protein sequence ID" value="KAJ7393848.1"/>
    <property type="molecule type" value="Genomic_DNA"/>
</dbReference>
<feature type="domain" description="C2H2-type" evidence="14">
    <location>
        <begin position="649"/>
        <end position="676"/>
    </location>
</feature>
<evidence type="ECO:0000256" key="8">
    <source>
        <dbReference type="ARBA" id="ARBA00022833"/>
    </source>
</evidence>
<evidence type="ECO:0000256" key="12">
    <source>
        <dbReference type="PROSITE-ProRule" id="PRU00042"/>
    </source>
</evidence>
<keyword evidence="6" id="KW-0677">Repeat</keyword>
<dbReference type="GO" id="GO:0008270">
    <property type="term" value="F:zinc ion binding"/>
    <property type="evidence" value="ECO:0007669"/>
    <property type="project" value="UniProtKB-KW"/>
</dbReference>
<feature type="domain" description="C2H2-type" evidence="14">
    <location>
        <begin position="692"/>
        <end position="720"/>
    </location>
</feature>
<dbReference type="FunFam" id="3.30.160.60:FF:000100">
    <property type="entry name" value="Zinc finger 45-like"/>
    <property type="match status" value="1"/>
</dbReference>
<dbReference type="SUPFAM" id="SSF57667">
    <property type="entry name" value="beta-beta-alpha zinc fingers"/>
    <property type="match status" value="7"/>
</dbReference>
<name>A0A9X0A671_9CNID</name>
<dbReference type="Proteomes" id="UP001163046">
    <property type="component" value="Unassembled WGS sequence"/>
</dbReference>
<dbReference type="InterPro" id="IPR046341">
    <property type="entry name" value="SET_dom_sf"/>
</dbReference>
<feature type="domain" description="C2H2-type" evidence="14">
    <location>
        <begin position="594"/>
        <end position="623"/>
    </location>
</feature>
<dbReference type="SMART" id="SM00317">
    <property type="entry name" value="SET"/>
    <property type="match status" value="1"/>
</dbReference>
<dbReference type="Pfam" id="PF13912">
    <property type="entry name" value="zf-C2H2_6"/>
    <property type="match status" value="5"/>
</dbReference>
<dbReference type="Pfam" id="PF00096">
    <property type="entry name" value="zf-C2H2"/>
    <property type="match status" value="2"/>
</dbReference>
<dbReference type="GO" id="GO:0005634">
    <property type="term" value="C:nucleus"/>
    <property type="evidence" value="ECO:0007669"/>
    <property type="project" value="UniProtKB-SubCell"/>
</dbReference>
<evidence type="ECO:0000256" key="2">
    <source>
        <dbReference type="ARBA" id="ARBA00022603"/>
    </source>
</evidence>
<dbReference type="InterPro" id="IPR013087">
    <property type="entry name" value="Znf_C2H2_type"/>
</dbReference>
<feature type="domain" description="C2H2-type" evidence="14">
    <location>
        <begin position="1158"/>
        <end position="1181"/>
    </location>
</feature>
<dbReference type="PANTHER" id="PTHR16515">
    <property type="entry name" value="PR DOMAIN ZINC FINGER PROTEIN"/>
    <property type="match status" value="1"/>
</dbReference>
<keyword evidence="11" id="KW-0539">Nucleus</keyword>
<protein>
    <submittedName>
        <fullName evidence="16">Histone-lysine N-methyltransferase prdm9</fullName>
        <ecNumber evidence="16">2.1.1.354</ecNumber>
    </submittedName>
</protein>
<evidence type="ECO:0000256" key="6">
    <source>
        <dbReference type="ARBA" id="ARBA00022737"/>
    </source>
</evidence>
<dbReference type="InterPro" id="IPR036236">
    <property type="entry name" value="Znf_C2H2_sf"/>
</dbReference>
<feature type="region of interest" description="Disordered" evidence="13">
    <location>
        <begin position="1023"/>
        <end position="1050"/>
    </location>
</feature>
<evidence type="ECO:0000256" key="9">
    <source>
        <dbReference type="ARBA" id="ARBA00023015"/>
    </source>
</evidence>
<dbReference type="Pfam" id="PF21549">
    <property type="entry name" value="PRDM2_PR"/>
    <property type="match status" value="1"/>
</dbReference>
<dbReference type="AlphaFoldDB" id="A0A9X0A671"/>
<dbReference type="PROSITE" id="PS50157">
    <property type="entry name" value="ZINC_FINGER_C2H2_2"/>
    <property type="match status" value="13"/>
</dbReference>
<keyword evidence="7 12" id="KW-0863">Zinc-finger</keyword>
<comment type="caution">
    <text evidence="16">The sequence shown here is derived from an EMBL/GenBank/DDBJ whole genome shotgun (WGS) entry which is preliminary data.</text>
</comment>
<keyword evidence="8" id="KW-0862">Zinc</keyword>
<evidence type="ECO:0000256" key="13">
    <source>
        <dbReference type="SAM" id="MobiDB-lite"/>
    </source>
</evidence>
<evidence type="ECO:0000313" key="16">
    <source>
        <dbReference type="EMBL" id="KAJ7393848.1"/>
    </source>
</evidence>
<dbReference type="GO" id="GO:0032259">
    <property type="term" value="P:methylation"/>
    <property type="evidence" value="ECO:0007669"/>
    <property type="project" value="UniProtKB-KW"/>
</dbReference>
<feature type="domain" description="C2H2-type" evidence="14">
    <location>
        <begin position="987"/>
        <end position="1010"/>
    </location>
</feature>
<feature type="domain" description="C2H2-type" evidence="14">
    <location>
        <begin position="533"/>
        <end position="560"/>
    </location>
</feature>
<feature type="domain" description="C2H2-type" evidence="14">
    <location>
        <begin position="1058"/>
        <end position="1081"/>
    </location>
</feature>
<feature type="region of interest" description="Disordered" evidence="13">
    <location>
        <begin position="1121"/>
        <end position="1146"/>
    </location>
</feature>
<dbReference type="InterPro" id="IPR050331">
    <property type="entry name" value="Zinc_finger"/>
</dbReference>
<evidence type="ECO:0000256" key="10">
    <source>
        <dbReference type="ARBA" id="ARBA00023163"/>
    </source>
</evidence>
<dbReference type="SUPFAM" id="SSF82199">
    <property type="entry name" value="SET domain"/>
    <property type="match status" value="1"/>
</dbReference>
<evidence type="ECO:0000256" key="3">
    <source>
        <dbReference type="ARBA" id="ARBA00022679"/>
    </source>
</evidence>
<proteinExistence type="predicted"/>
<accession>A0A9X0A671</accession>
<keyword evidence="10" id="KW-0804">Transcription</keyword>
<dbReference type="OrthoDB" id="40579at2759"/>
<dbReference type="Gene3D" id="3.30.160.60">
    <property type="entry name" value="Classic Zinc Finger"/>
    <property type="match status" value="8"/>
</dbReference>
<feature type="domain" description="C2H2-type" evidence="14">
    <location>
        <begin position="1106"/>
        <end position="1133"/>
    </location>
</feature>
<dbReference type="EC" id="2.1.1.354" evidence="16"/>
<evidence type="ECO:0000259" key="15">
    <source>
        <dbReference type="PROSITE" id="PS50280"/>
    </source>
</evidence>
<feature type="compositionally biased region" description="Polar residues" evidence="13">
    <location>
        <begin position="1023"/>
        <end position="1034"/>
    </location>
</feature>
<dbReference type="Gene3D" id="2.170.270.10">
    <property type="entry name" value="SET domain"/>
    <property type="match status" value="1"/>
</dbReference>
<feature type="domain" description="C2H2-type" evidence="14">
    <location>
        <begin position="931"/>
        <end position="958"/>
    </location>
</feature>
<dbReference type="SMART" id="SM00355">
    <property type="entry name" value="ZnF_C2H2"/>
    <property type="match status" value="15"/>
</dbReference>
<feature type="region of interest" description="Disordered" evidence="13">
    <location>
        <begin position="950"/>
        <end position="977"/>
    </location>
</feature>
<dbReference type="InterPro" id="IPR044417">
    <property type="entry name" value="PRDM7_9_PR-SET"/>
</dbReference>
<dbReference type="PROSITE" id="PS00028">
    <property type="entry name" value="ZINC_FINGER_C2H2_1"/>
    <property type="match status" value="14"/>
</dbReference>
<evidence type="ECO:0000256" key="7">
    <source>
        <dbReference type="ARBA" id="ARBA00022771"/>
    </source>
</evidence>
<evidence type="ECO:0000259" key="14">
    <source>
        <dbReference type="PROSITE" id="PS50157"/>
    </source>
</evidence>
<sequence length="1206" mass="137993">MAYVLSQMPVHCGPVQLLKEPDVLPKFKYLFENEHRPTTKEDPEMTFNVEPQVNSEGEQLLDVDSCEKSVANSDVKPELNSDEEDVIVIDPVPINPCEDPETTSEVKTQVKSDDIIRQLTIDGLIIMSSTIIDVVSREGRETTLDVKTLVNSEEGVIDIVSNCEEFKTNYDIKPDVSSEEKGIDVVPCKESKTNCDVKPEVSSEEEDIIEVVSCEELTVNHVDIPEENHSREEVTAPVPCKDFEEPVVISDDGATPKCKPRIQEISIPLEKLRVTTNCINKRLELEEDEYIFCSQCDKLRIGDCSIHGSLRWQKEPAVVFKKEGLTKARSTIPSNMDLKTSSIPDAGLGIFAKERFESDVVFGPYGGEKIDVADVAPNMDQSYMWDIIENGRVTHVVDARDEKHSNWLRFVNCARNDDEQNLVAFQFRGEIYYRSYKAIEPGTELLVWYGDKYACDLDILNKDESKKIADGPIQCQKCFMVCSGPFSFANHNKFRCQMNSEHHLWRCMHCDRSFKTQFSLHLHQNIHKGLRPFTCRICGKGFSHPSSRNRHYNLHFAKHPLHCKMCVQGFGDKNSLRRHERTFHAFKRLSDGKFECLECQKLFGTWKSLRQHKKHVRHTDADASNCKANSKLFKKRQNFLRHEALHKPYKCQQCGLFFLSRIGLSNHKRSHLNKTVNESKTRCQNGLTTAHYVCQICRSGFKYSQNLDRHIRQKHPSVKGIKCRKCSKVCLDKHRLALHNAIRHARNDSRLKTHRLQQEQGNKQGLVDSKARVNMDATIQRAESENAMETSEGKYLASSNHPQDQTVFNSKEFRCEFCAKCFPSLSLMHRHRASHFRKKHPMLHVPVSFGMSSMVPPKETPRRDGTVCSKRKFKCEVCCKSFSSSKGLHSHRGSHFRRKNCEHCNKSFYTMKLLRQHNCCRVDNSPNSTTFHCKVCNKSFLKETSLLSHMTHHSRNPSPSSSVLPPPSPLPKCSPESSKLQAEDKSFKCDICAREFISKKSLNSHKSYHTRCGEKWFPSSRAWQQRQKSPHGQGSFSFSSRPSDSKKSVLSASDQKQFRCEVCGKGFCFRESLNRHKGQHSKACTKQSFPSHRFSKKTKPNVDGTFRCKVCKKSFLKETSLRSHMTHHSRNPSQSPPPNSLPKCSPEFSKLQAEDKSFKCDICAREFVSKDSLNAHKSHHARFGNKWFLSSPLLQPRRKSPHGQGS</sequence>
<keyword evidence="4" id="KW-0949">S-adenosyl-L-methionine</keyword>
<feature type="domain" description="SET" evidence="15">
    <location>
        <begin position="334"/>
        <end position="450"/>
    </location>
</feature>
<dbReference type="CDD" id="cd19193">
    <property type="entry name" value="PR-SET_PRDM7_9"/>
    <property type="match status" value="1"/>
</dbReference>
<evidence type="ECO:0000256" key="4">
    <source>
        <dbReference type="ARBA" id="ARBA00022691"/>
    </source>
</evidence>
<comment type="subcellular location">
    <subcellularLocation>
        <location evidence="1">Nucleus</location>
    </subcellularLocation>
</comment>
<dbReference type="PROSITE" id="PS50280">
    <property type="entry name" value="SET"/>
    <property type="match status" value="1"/>
</dbReference>
<dbReference type="PANTHER" id="PTHR16515:SF49">
    <property type="entry name" value="GASTRULA ZINC FINGER PROTEIN XLCGF49.1-LIKE-RELATED"/>
    <property type="match status" value="1"/>
</dbReference>
<dbReference type="GO" id="GO:0140999">
    <property type="term" value="F:histone H3K4 trimethyltransferase activity"/>
    <property type="evidence" value="ECO:0007669"/>
    <property type="project" value="UniProtKB-EC"/>
</dbReference>
<keyword evidence="3 16" id="KW-0808">Transferase</keyword>
<evidence type="ECO:0000256" key="5">
    <source>
        <dbReference type="ARBA" id="ARBA00022723"/>
    </source>
</evidence>
<evidence type="ECO:0000256" key="11">
    <source>
        <dbReference type="ARBA" id="ARBA00023242"/>
    </source>
</evidence>